<evidence type="ECO:0000313" key="1">
    <source>
        <dbReference type="EMBL" id="ACF09498.1"/>
    </source>
</evidence>
<dbReference type="EMBL" id="EU686615">
    <property type="protein sequence ID" value="ACF09498.1"/>
    <property type="molecule type" value="Genomic_DNA"/>
</dbReference>
<sequence>MLLDLEKFRDDVFKITDKLSERLTDEQIKKLSFVRERLVELYQQNLVKINHSVLEIICASELIRDGYVVNVEERLSDILVCDIFATKGDGSVIIEIETGFTPPAHALNTVDYYAVRIMSKIARYSKHCSKFCLATPVVGLLPIPSIFLISPLARNPNDVKKNQVFCNRFYKNPPIEFDSILNAHLHSIYLINTDKVFAKQLDPQNYVDLTKKLLDKSEVNY</sequence>
<reference evidence="1" key="2">
    <citation type="submission" date="2008-05" db="EMBL/GenBank/DDBJ databases">
        <authorList>
            <person name="Martin-Cuadrado A.-B."/>
            <person name="Rodriguez-Valera F."/>
            <person name="Moreira D."/>
            <person name="Alba J.-C."/>
            <person name="Ivars-Martinez E."/>
            <person name="Henn M.R."/>
            <person name="Talla E."/>
            <person name="Lopez-Garcia P."/>
        </authorList>
    </citation>
    <scope>NUCLEOTIDE SEQUENCE</scope>
</reference>
<reference evidence="1" key="1">
    <citation type="journal article" date="2008" name="ISME J.">
        <title>Hindsight in the relative abundance, metabolic potential and genome dynamics of uncultivated marine archaea from comparative metagenomic analyses of bathypelagic plankton of different oceanic regions.</title>
        <authorList>
            <person name="Martin-Cuadrado A.B."/>
            <person name="Rodriguez-Valera F."/>
            <person name="Moreira D."/>
            <person name="Alba J.C."/>
            <person name="Ivars-Martinez E."/>
            <person name="Henn M.R."/>
            <person name="Talla E."/>
            <person name="Lopez-Garcia P."/>
        </authorList>
    </citation>
    <scope>NUCLEOTIDE SEQUENCE</scope>
</reference>
<proteinExistence type="predicted"/>
<organism evidence="1">
    <name type="scientific">uncultured marine crenarchaeote SAT1000-23-F7</name>
    <dbReference type="NCBI Taxonomy" id="526690"/>
    <lineage>
        <taxon>Archaea</taxon>
        <taxon>Nitrososphaerota</taxon>
        <taxon>Nitrososphaeria</taxon>
        <taxon>Nitrosopumilales</taxon>
        <taxon>environmental samples</taxon>
    </lineage>
</organism>
<name>B3V5C4_9ARCH</name>
<protein>
    <submittedName>
        <fullName evidence="1">Uncharacterized protein</fullName>
    </submittedName>
</protein>
<dbReference type="AlphaFoldDB" id="B3V5C4"/>
<accession>B3V5C4</accession>